<evidence type="ECO:0000256" key="1">
    <source>
        <dbReference type="SAM" id="MobiDB-lite"/>
    </source>
</evidence>
<feature type="compositionally biased region" description="Basic and acidic residues" evidence="1">
    <location>
        <begin position="111"/>
        <end position="120"/>
    </location>
</feature>
<organism evidence="3 4">
    <name type="scientific">Pseudonocardia eucalypti</name>
    <dbReference type="NCBI Taxonomy" id="648755"/>
    <lineage>
        <taxon>Bacteria</taxon>
        <taxon>Bacillati</taxon>
        <taxon>Actinomycetota</taxon>
        <taxon>Actinomycetes</taxon>
        <taxon>Pseudonocardiales</taxon>
        <taxon>Pseudonocardiaceae</taxon>
        <taxon>Pseudonocardia</taxon>
    </lineage>
</organism>
<dbReference type="EMBL" id="BAABJP010000045">
    <property type="protein sequence ID" value="GAA5170765.1"/>
    <property type="molecule type" value="Genomic_DNA"/>
</dbReference>
<sequence length="158" mass="16880">MISTVRRTLRTTATAVGVAVLIFPLAGTAAADTPDLGLDEGTQRESSATDQLPNTSTTLPNRTGDTGLSGVDLPGTAPGALPISYRTSSDSDDCKSFKDHTYNTTPGYNGYRKDDRKYDSGDYDPDCTGHKGPKEFPYNGYNGTDSKKQAENDYLLGL</sequence>
<feature type="compositionally biased region" description="Polar residues" evidence="1">
    <location>
        <begin position="44"/>
        <end position="66"/>
    </location>
</feature>
<evidence type="ECO:0000313" key="4">
    <source>
        <dbReference type="Proteomes" id="UP001428817"/>
    </source>
</evidence>
<protein>
    <submittedName>
        <fullName evidence="3">Uncharacterized protein</fullName>
    </submittedName>
</protein>
<accession>A0ABP9R307</accession>
<feature type="compositionally biased region" description="Basic and acidic residues" evidence="1">
    <location>
        <begin position="92"/>
        <end position="101"/>
    </location>
</feature>
<feature type="chain" id="PRO_5046967004" evidence="2">
    <location>
        <begin position="32"/>
        <end position="158"/>
    </location>
</feature>
<comment type="caution">
    <text evidence="3">The sequence shown here is derived from an EMBL/GenBank/DDBJ whole genome shotgun (WGS) entry which is preliminary data.</text>
</comment>
<dbReference type="Proteomes" id="UP001428817">
    <property type="component" value="Unassembled WGS sequence"/>
</dbReference>
<keyword evidence="2" id="KW-0732">Signal</keyword>
<evidence type="ECO:0000256" key="2">
    <source>
        <dbReference type="SAM" id="SignalP"/>
    </source>
</evidence>
<name>A0ABP9R307_9PSEU</name>
<feature type="region of interest" description="Disordered" evidence="1">
    <location>
        <begin position="34"/>
        <end position="158"/>
    </location>
</feature>
<proteinExistence type="predicted"/>
<keyword evidence="4" id="KW-1185">Reference proteome</keyword>
<gene>
    <name evidence="3" type="ORF">GCM10023321_68370</name>
</gene>
<dbReference type="RefSeq" id="WP_185063826.1">
    <property type="nucleotide sequence ID" value="NZ_BAABJP010000045.1"/>
</dbReference>
<evidence type="ECO:0000313" key="3">
    <source>
        <dbReference type="EMBL" id="GAA5170765.1"/>
    </source>
</evidence>
<reference evidence="4" key="1">
    <citation type="journal article" date="2019" name="Int. J. Syst. Evol. Microbiol.">
        <title>The Global Catalogue of Microorganisms (GCM) 10K type strain sequencing project: providing services to taxonomists for standard genome sequencing and annotation.</title>
        <authorList>
            <consortium name="The Broad Institute Genomics Platform"/>
            <consortium name="The Broad Institute Genome Sequencing Center for Infectious Disease"/>
            <person name="Wu L."/>
            <person name="Ma J."/>
        </authorList>
    </citation>
    <scope>NUCLEOTIDE SEQUENCE [LARGE SCALE GENOMIC DNA]</scope>
    <source>
        <strain evidence="4">JCM 18303</strain>
    </source>
</reference>
<feature type="signal peptide" evidence="2">
    <location>
        <begin position="1"/>
        <end position="31"/>
    </location>
</feature>